<dbReference type="EMBL" id="FNYV01000002">
    <property type="protein sequence ID" value="SEJ01673.1"/>
    <property type="molecule type" value="Genomic_DNA"/>
</dbReference>
<evidence type="ECO:0000256" key="1">
    <source>
        <dbReference type="SAM" id="Phobius"/>
    </source>
</evidence>
<keyword evidence="3" id="KW-1185">Reference proteome</keyword>
<organism evidence="2 3">
    <name type="scientific">Micromonospora phaseoli</name>
    <dbReference type="NCBI Taxonomy" id="1144548"/>
    <lineage>
        <taxon>Bacteria</taxon>
        <taxon>Bacillati</taxon>
        <taxon>Actinomycetota</taxon>
        <taxon>Actinomycetes</taxon>
        <taxon>Micromonosporales</taxon>
        <taxon>Micromonosporaceae</taxon>
        <taxon>Micromonospora</taxon>
    </lineage>
</organism>
<protein>
    <submittedName>
        <fullName evidence="2">Uncharacterized protein</fullName>
    </submittedName>
</protein>
<sequence>MNGLGAAMLALFSPFVAITIAVWGFRRANRADRVRAFFDLYQRYISPEQRRGRRLLHAQLSGRSTEELAALNQEVRDQVGVTLATLNAIAIACEGGYVDVAMVEKSMGRSYSSTVMAAKPYLDHVEGQRGYRPYPYAERLAQRLVERGVAVPE</sequence>
<accession>A0A1H6VAR3</accession>
<evidence type="ECO:0000313" key="2">
    <source>
        <dbReference type="EMBL" id="SEJ01673.1"/>
    </source>
</evidence>
<dbReference type="OrthoDB" id="5191991at2"/>
<dbReference type="InterPro" id="IPR031876">
    <property type="entry name" value="DUF4760"/>
</dbReference>
<keyword evidence="1" id="KW-0812">Transmembrane</keyword>
<dbReference type="AlphaFoldDB" id="A0A1H6VAR3"/>
<dbReference type="Proteomes" id="UP000198707">
    <property type="component" value="Unassembled WGS sequence"/>
</dbReference>
<keyword evidence="1" id="KW-1133">Transmembrane helix</keyword>
<keyword evidence="1" id="KW-0472">Membrane</keyword>
<reference evidence="3" key="1">
    <citation type="submission" date="2016-10" db="EMBL/GenBank/DDBJ databases">
        <authorList>
            <person name="Varghese N."/>
            <person name="Submissions S."/>
        </authorList>
    </citation>
    <scope>NUCLEOTIDE SEQUENCE [LARGE SCALE GENOMIC DNA]</scope>
    <source>
        <strain evidence="3">CGMCC 4.7038</strain>
    </source>
</reference>
<feature type="transmembrane region" description="Helical" evidence="1">
    <location>
        <begin position="6"/>
        <end position="25"/>
    </location>
</feature>
<dbReference type="Pfam" id="PF15956">
    <property type="entry name" value="DUF4760"/>
    <property type="match status" value="1"/>
</dbReference>
<evidence type="ECO:0000313" key="3">
    <source>
        <dbReference type="Proteomes" id="UP000198707"/>
    </source>
</evidence>
<proteinExistence type="predicted"/>
<dbReference type="RefSeq" id="WP_139217921.1">
    <property type="nucleotide sequence ID" value="NZ_BOPI01000030.1"/>
</dbReference>
<name>A0A1H6VAR3_9ACTN</name>
<gene>
    <name evidence="2" type="ORF">SAMN05443287_102613</name>
</gene>